<dbReference type="Gene3D" id="3.50.50.60">
    <property type="entry name" value="FAD/NAD(P)-binding domain"/>
    <property type="match status" value="2"/>
</dbReference>
<keyword evidence="5" id="KW-0560">Oxidoreductase</keyword>
<protein>
    <recommendedName>
        <fullName evidence="6">FAD-binding domain-containing protein</fullName>
    </recommendedName>
</protein>
<evidence type="ECO:0000256" key="2">
    <source>
        <dbReference type="ARBA" id="ARBA00007992"/>
    </source>
</evidence>
<keyword evidence="8" id="KW-1185">Reference proteome</keyword>
<sequence length="222" mass="24571">MFGINEDSVFTKFEEQEFHDPSPQQAPIPARCTLLLLLPAFPSLHNGVWKLLASVPPERMHVSKKLERVERSNGEDGFLTLCFTDGSSHECDVLVGTDGIRSILLCDKVEQPAIYLWEHPTARTHVSGPICVLGDAAHATTPYKGSGAGISIEDRLILFTLLGGTTKPREALKALRVYDQVRRPRMLHVVEASKGTGDFILDFDVEQHLSDALKLMAGEMEH</sequence>
<name>A0ABR1VH48_9PEZI</name>
<proteinExistence type="inferred from homology"/>
<dbReference type="Proteomes" id="UP001480595">
    <property type="component" value="Unassembled WGS sequence"/>
</dbReference>
<organism evidence="7 8">
    <name type="scientific">Apiospora phragmitis</name>
    <dbReference type="NCBI Taxonomy" id="2905665"/>
    <lineage>
        <taxon>Eukaryota</taxon>
        <taxon>Fungi</taxon>
        <taxon>Dikarya</taxon>
        <taxon>Ascomycota</taxon>
        <taxon>Pezizomycotina</taxon>
        <taxon>Sordariomycetes</taxon>
        <taxon>Xylariomycetidae</taxon>
        <taxon>Amphisphaeriales</taxon>
        <taxon>Apiosporaceae</taxon>
        <taxon>Apiospora</taxon>
    </lineage>
</organism>
<evidence type="ECO:0000256" key="4">
    <source>
        <dbReference type="ARBA" id="ARBA00022827"/>
    </source>
</evidence>
<comment type="pathway">
    <text evidence="1">Secondary metabolite biosynthesis.</text>
</comment>
<dbReference type="GeneID" id="92090301"/>
<dbReference type="RefSeq" id="XP_066716507.1">
    <property type="nucleotide sequence ID" value="XM_066857238.1"/>
</dbReference>
<evidence type="ECO:0000256" key="5">
    <source>
        <dbReference type="ARBA" id="ARBA00023002"/>
    </source>
</evidence>
<reference evidence="7 8" key="1">
    <citation type="submission" date="2023-01" db="EMBL/GenBank/DDBJ databases">
        <title>Analysis of 21 Apiospora genomes using comparative genomics revels a genus with tremendous synthesis potential of carbohydrate active enzymes and secondary metabolites.</title>
        <authorList>
            <person name="Sorensen T."/>
        </authorList>
    </citation>
    <scope>NUCLEOTIDE SEQUENCE [LARGE SCALE GENOMIC DNA]</scope>
    <source>
        <strain evidence="7 8">CBS 135458</strain>
    </source>
</reference>
<evidence type="ECO:0000256" key="1">
    <source>
        <dbReference type="ARBA" id="ARBA00005179"/>
    </source>
</evidence>
<dbReference type="InterPro" id="IPR036188">
    <property type="entry name" value="FAD/NAD-bd_sf"/>
</dbReference>
<evidence type="ECO:0000313" key="7">
    <source>
        <dbReference type="EMBL" id="KAK8069213.1"/>
    </source>
</evidence>
<evidence type="ECO:0000259" key="6">
    <source>
        <dbReference type="Pfam" id="PF01494"/>
    </source>
</evidence>
<dbReference type="SUPFAM" id="SSF51905">
    <property type="entry name" value="FAD/NAD(P)-binding domain"/>
    <property type="match status" value="1"/>
</dbReference>
<comment type="caution">
    <text evidence="7">The sequence shown here is derived from an EMBL/GenBank/DDBJ whole genome shotgun (WGS) entry which is preliminary data.</text>
</comment>
<accession>A0ABR1VH48</accession>
<keyword evidence="3" id="KW-0285">Flavoprotein</keyword>
<dbReference type="InterPro" id="IPR051104">
    <property type="entry name" value="FAD_monoxygenase"/>
</dbReference>
<comment type="similarity">
    <text evidence="2">Belongs to the paxM FAD-dependent monooxygenase family.</text>
</comment>
<dbReference type="PANTHER" id="PTHR46720">
    <property type="entry name" value="HYDROXYLASE, PUTATIVE (AFU_ORTHOLOGUE AFUA_3G01460)-RELATED"/>
    <property type="match status" value="1"/>
</dbReference>
<evidence type="ECO:0000313" key="8">
    <source>
        <dbReference type="Proteomes" id="UP001480595"/>
    </source>
</evidence>
<dbReference type="PANTHER" id="PTHR46720:SF3">
    <property type="entry name" value="FAD-BINDING DOMAIN-CONTAINING PROTEIN-RELATED"/>
    <property type="match status" value="1"/>
</dbReference>
<dbReference type="InterPro" id="IPR002938">
    <property type="entry name" value="FAD-bd"/>
</dbReference>
<gene>
    <name evidence="7" type="ORF">PG994_005829</name>
</gene>
<dbReference type="Pfam" id="PF01494">
    <property type="entry name" value="FAD_binding_3"/>
    <property type="match status" value="1"/>
</dbReference>
<keyword evidence="4" id="KW-0274">FAD</keyword>
<evidence type="ECO:0000256" key="3">
    <source>
        <dbReference type="ARBA" id="ARBA00022630"/>
    </source>
</evidence>
<dbReference type="EMBL" id="JAQQWL010000006">
    <property type="protein sequence ID" value="KAK8069213.1"/>
    <property type="molecule type" value="Genomic_DNA"/>
</dbReference>
<feature type="domain" description="FAD-binding" evidence="6">
    <location>
        <begin position="118"/>
        <end position="192"/>
    </location>
</feature>